<feature type="signal peptide" evidence="3">
    <location>
        <begin position="1"/>
        <end position="22"/>
    </location>
</feature>
<accession>A0A1G8PEE1</accession>
<gene>
    <name evidence="4" type="ORF">SAMN04488123_10899</name>
</gene>
<dbReference type="EMBL" id="FNEN01000008">
    <property type="protein sequence ID" value="SDI90931.1"/>
    <property type="molecule type" value="Genomic_DNA"/>
</dbReference>
<evidence type="ECO:0000256" key="1">
    <source>
        <dbReference type="SAM" id="Coils"/>
    </source>
</evidence>
<proteinExistence type="predicted"/>
<evidence type="ECO:0000313" key="4">
    <source>
        <dbReference type="EMBL" id="SDI90931.1"/>
    </source>
</evidence>
<dbReference type="RefSeq" id="WP_245723137.1">
    <property type="nucleotide sequence ID" value="NZ_FNEN01000008.1"/>
</dbReference>
<reference evidence="4 5" key="1">
    <citation type="submission" date="2016-10" db="EMBL/GenBank/DDBJ databases">
        <authorList>
            <person name="de Groot N.N."/>
        </authorList>
    </citation>
    <scope>NUCLEOTIDE SEQUENCE [LARGE SCALE GENOMIC DNA]</scope>
    <source>
        <strain evidence="4 5">DSM 21771</strain>
    </source>
</reference>
<feature type="region of interest" description="Disordered" evidence="2">
    <location>
        <begin position="568"/>
        <end position="590"/>
    </location>
</feature>
<dbReference type="Gene3D" id="1.10.287.950">
    <property type="entry name" value="Methyl-accepting chemotaxis protein"/>
    <property type="match status" value="2"/>
</dbReference>
<evidence type="ECO:0000256" key="3">
    <source>
        <dbReference type="SAM" id="SignalP"/>
    </source>
</evidence>
<keyword evidence="1" id="KW-0175">Coiled coil</keyword>
<name>A0A1G8PEE1_9BACI</name>
<evidence type="ECO:0000256" key="2">
    <source>
        <dbReference type="SAM" id="MobiDB-lite"/>
    </source>
</evidence>
<dbReference type="AlphaFoldDB" id="A0A1G8PEE1"/>
<sequence length="599" mass="65803">MRALKFVMVGAFLMFAALPATTASSNEDSGEYSSKDETVYGNLETDGTLQGMYVVNTFHVTEAGEFVDHGDYVGIRNLTNLADMERAEDTVHFQAEEGEFYYQGEMDDEELPWDINVTYLLDGEEVAPDDLAGEDGSLEIQIATSANENVDPLFFENYMLQISLTLDPSIFADIQAPEGTKATEGQNQLITFTGMPEQEEEFIVSANVTDLEMDPIDISASPASMPLDDPDLGGMEEDMQSLSDAISEVNDGVSALNNGISDLNTGAEELNEGSSEYQAGIDELDQSSEELVAGSREIRDALQDVSESVQEGPDMPDVSELEALPQGIGELADGLHEAADGLDELKENYDEAYGQLDEAMTGIPDDDVSEEQIESLYESDADPEAVDQLVETYAAAREAKETYDAVNEAFTSVTGTLEQISGSTRETADNIETTTAEIESAMENMDELDELDALAELQEGISTMSSEYEAFHDGLVEYTDGVSELADSYEELDTGIQEFDEGMTAMEEGASELEDGTEELQEETSDLPGEMQSEVDEMMDEYDASDFEPASFVSDENEDVEIVQFVLETESIESEEPETTTDEEEEERGFWERFLDLFR</sequence>
<feature type="coiled-coil region" evidence="1">
    <location>
        <begin position="335"/>
        <end position="362"/>
    </location>
</feature>
<dbReference type="SUPFAM" id="SSF58104">
    <property type="entry name" value="Methyl-accepting chemotaxis protein (MCP) signaling domain"/>
    <property type="match status" value="1"/>
</dbReference>
<feature type="compositionally biased region" description="Acidic residues" evidence="2">
    <location>
        <begin position="570"/>
        <end position="587"/>
    </location>
</feature>
<evidence type="ECO:0000313" key="5">
    <source>
        <dbReference type="Proteomes" id="UP000198853"/>
    </source>
</evidence>
<protein>
    <submittedName>
        <fullName evidence="4">X-X-X-Leu-X-X-Gly heptad repeat-containing protein</fullName>
    </submittedName>
</protein>
<keyword evidence="5" id="KW-1185">Reference proteome</keyword>
<organism evidence="4 5">
    <name type="scientific">Natribacillus halophilus</name>
    <dbReference type="NCBI Taxonomy" id="549003"/>
    <lineage>
        <taxon>Bacteria</taxon>
        <taxon>Bacillati</taxon>
        <taxon>Bacillota</taxon>
        <taxon>Bacilli</taxon>
        <taxon>Bacillales</taxon>
        <taxon>Bacillaceae</taxon>
        <taxon>Natribacillus</taxon>
    </lineage>
</organism>
<keyword evidence="3" id="KW-0732">Signal</keyword>
<dbReference type="Proteomes" id="UP000198853">
    <property type="component" value="Unassembled WGS sequence"/>
</dbReference>
<feature type="chain" id="PRO_5039640216" evidence="3">
    <location>
        <begin position="23"/>
        <end position="599"/>
    </location>
</feature>